<evidence type="ECO:0000256" key="4">
    <source>
        <dbReference type="ARBA" id="ARBA00023014"/>
    </source>
</evidence>
<dbReference type="GO" id="GO:0046872">
    <property type="term" value="F:metal ion binding"/>
    <property type="evidence" value="ECO:0007669"/>
    <property type="project" value="UniProtKB-KW"/>
</dbReference>
<evidence type="ECO:0000313" key="6">
    <source>
        <dbReference type="EMBL" id="RUQ27156.1"/>
    </source>
</evidence>
<evidence type="ECO:0000256" key="1">
    <source>
        <dbReference type="ARBA" id="ARBA00022714"/>
    </source>
</evidence>
<evidence type="ECO:0000313" key="7">
    <source>
        <dbReference type="Proteomes" id="UP000267430"/>
    </source>
</evidence>
<feature type="domain" description="Rieske" evidence="5">
    <location>
        <begin position="8"/>
        <end position="120"/>
    </location>
</feature>
<proteinExistence type="predicted"/>
<dbReference type="PANTHER" id="PTHR21496:SF23">
    <property type="entry name" value="3-PHENYLPROPIONATE_CINNAMIC ACID DIOXYGENASE FERREDOXIN SUBUNIT"/>
    <property type="match status" value="1"/>
</dbReference>
<evidence type="ECO:0000256" key="2">
    <source>
        <dbReference type="ARBA" id="ARBA00022723"/>
    </source>
</evidence>
<reference evidence="6 7" key="1">
    <citation type="submission" date="2018-12" db="EMBL/GenBank/DDBJ databases">
        <title>Bacillus chawlae sp. nov., Bacillus glennii sp. nov., and Bacillus saganii sp. nov. Isolated from the Vehicle Assembly Building at Kennedy Space Center where the Viking Spacecraft were Assembled.</title>
        <authorList>
            <person name="Seuylemezian A."/>
            <person name="Vaishampayan P."/>
        </authorList>
    </citation>
    <scope>NUCLEOTIDE SEQUENCE [LARGE SCALE GENOMIC DNA]</scope>
    <source>
        <strain evidence="6 7">L5</strain>
    </source>
</reference>
<dbReference type="InterPro" id="IPR017941">
    <property type="entry name" value="Rieske_2Fe-2S"/>
</dbReference>
<organism evidence="6 7">
    <name type="scientific">Peribacillus cavernae</name>
    <dbReference type="NCBI Taxonomy" id="1674310"/>
    <lineage>
        <taxon>Bacteria</taxon>
        <taxon>Bacillati</taxon>
        <taxon>Bacillota</taxon>
        <taxon>Bacilli</taxon>
        <taxon>Bacillales</taxon>
        <taxon>Bacillaceae</taxon>
        <taxon>Peribacillus</taxon>
    </lineage>
</organism>
<dbReference type="OrthoDB" id="9795104at2"/>
<dbReference type="GO" id="GO:0004497">
    <property type="term" value="F:monooxygenase activity"/>
    <property type="evidence" value="ECO:0007669"/>
    <property type="project" value="UniProtKB-ARBA"/>
</dbReference>
<keyword evidence="1" id="KW-0001">2Fe-2S</keyword>
<dbReference type="Proteomes" id="UP000267430">
    <property type="component" value="Unassembled WGS sequence"/>
</dbReference>
<dbReference type="GO" id="GO:0016705">
    <property type="term" value="F:oxidoreductase activity, acting on paired donors, with incorporation or reduction of molecular oxygen"/>
    <property type="evidence" value="ECO:0007669"/>
    <property type="project" value="UniProtKB-ARBA"/>
</dbReference>
<evidence type="ECO:0000259" key="5">
    <source>
        <dbReference type="PROSITE" id="PS51296"/>
    </source>
</evidence>
<sequence length="121" mass="13686">MKMMPDENVAGNVEDFPVGSHKVIKIGKREIGVFNVDGAFYALPNICPHQVGPLCQGKVSGTLVANKDTNWKRTWDREGEILACPWHRLEFNIKTGECLAYPEVKIRSYNVKIEEGKVKVW</sequence>
<dbReference type="EMBL" id="RYZZ01000030">
    <property type="protein sequence ID" value="RUQ27156.1"/>
    <property type="molecule type" value="Genomic_DNA"/>
</dbReference>
<keyword evidence="4" id="KW-0411">Iron-sulfur</keyword>
<dbReference type="SUPFAM" id="SSF50022">
    <property type="entry name" value="ISP domain"/>
    <property type="match status" value="1"/>
</dbReference>
<evidence type="ECO:0000256" key="3">
    <source>
        <dbReference type="ARBA" id="ARBA00023004"/>
    </source>
</evidence>
<dbReference type="Pfam" id="PF00355">
    <property type="entry name" value="Rieske"/>
    <property type="match status" value="1"/>
</dbReference>
<protein>
    <submittedName>
        <fullName evidence="6">Rieske (2Fe-2S) protein</fullName>
    </submittedName>
</protein>
<accession>A0A433HFL8</accession>
<dbReference type="Gene3D" id="2.102.10.10">
    <property type="entry name" value="Rieske [2Fe-2S] iron-sulphur domain"/>
    <property type="match status" value="1"/>
</dbReference>
<dbReference type="PROSITE" id="PS51296">
    <property type="entry name" value="RIESKE"/>
    <property type="match status" value="1"/>
</dbReference>
<keyword evidence="3" id="KW-0408">Iron</keyword>
<gene>
    <name evidence="6" type="ORF">ELQ35_17575</name>
</gene>
<comment type="caution">
    <text evidence="6">The sequence shown here is derived from an EMBL/GenBank/DDBJ whole genome shotgun (WGS) entry which is preliminary data.</text>
</comment>
<name>A0A433HFL8_9BACI</name>
<dbReference type="InterPro" id="IPR036922">
    <property type="entry name" value="Rieske_2Fe-2S_sf"/>
</dbReference>
<keyword evidence="2" id="KW-0479">Metal-binding</keyword>
<dbReference type="AlphaFoldDB" id="A0A433HFL8"/>
<keyword evidence="7" id="KW-1185">Reference proteome</keyword>
<dbReference type="GO" id="GO:0051537">
    <property type="term" value="F:2 iron, 2 sulfur cluster binding"/>
    <property type="evidence" value="ECO:0007669"/>
    <property type="project" value="UniProtKB-KW"/>
</dbReference>
<dbReference type="PANTHER" id="PTHR21496">
    <property type="entry name" value="FERREDOXIN-RELATED"/>
    <property type="match status" value="1"/>
</dbReference>